<feature type="region of interest" description="Disordered" evidence="5">
    <location>
        <begin position="187"/>
        <end position="211"/>
    </location>
</feature>
<dbReference type="GO" id="GO:0005634">
    <property type="term" value="C:nucleus"/>
    <property type="evidence" value="ECO:0007669"/>
    <property type="project" value="TreeGrafter"/>
</dbReference>
<accession>A0A165EEQ6</accession>
<keyword evidence="2 4" id="KW-0863">Zinc-finger</keyword>
<dbReference type="SUPFAM" id="SSF57850">
    <property type="entry name" value="RING/U-box"/>
    <property type="match status" value="1"/>
</dbReference>
<keyword evidence="1" id="KW-0479">Metal-binding</keyword>
<feature type="region of interest" description="Disordered" evidence="5">
    <location>
        <begin position="266"/>
        <end position="306"/>
    </location>
</feature>
<dbReference type="GO" id="GO:0006511">
    <property type="term" value="P:ubiquitin-dependent protein catabolic process"/>
    <property type="evidence" value="ECO:0007669"/>
    <property type="project" value="TreeGrafter"/>
</dbReference>
<evidence type="ECO:0000256" key="3">
    <source>
        <dbReference type="ARBA" id="ARBA00022833"/>
    </source>
</evidence>
<feature type="domain" description="RING-type" evidence="6">
    <location>
        <begin position="221"/>
        <end position="262"/>
    </location>
</feature>
<dbReference type="Gene3D" id="3.30.40.10">
    <property type="entry name" value="Zinc/RING finger domain, C3HC4 (zinc finger)"/>
    <property type="match status" value="1"/>
</dbReference>
<dbReference type="InterPro" id="IPR051834">
    <property type="entry name" value="RING_finger_E3_ligase"/>
</dbReference>
<name>A0A165EEQ6_9BASI</name>
<dbReference type="SMART" id="SM00184">
    <property type="entry name" value="RING"/>
    <property type="match status" value="1"/>
</dbReference>
<dbReference type="GO" id="GO:0008270">
    <property type="term" value="F:zinc ion binding"/>
    <property type="evidence" value="ECO:0007669"/>
    <property type="project" value="UniProtKB-KW"/>
</dbReference>
<organism evidence="7 8">
    <name type="scientific">Calocera cornea HHB12733</name>
    <dbReference type="NCBI Taxonomy" id="1353952"/>
    <lineage>
        <taxon>Eukaryota</taxon>
        <taxon>Fungi</taxon>
        <taxon>Dikarya</taxon>
        <taxon>Basidiomycota</taxon>
        <taxon>Agaricomycotina</taxon>
        <taxon>Dacrymycetes</taxon>
        <taxon>Dacrymycetales</taxon>
        <taxon>Dacrymycetaceae</taxon>
        <taxon>Calocera</taxon>
    </lineage>
</organism>
<proteinExistence type="predicted"/>
<dbReference type="CDD" id="cd16667">
    <property type="entry name" value="RING-H2_RNF126-like"/>
    <property type="match status" value="1"/>
</dbReference>
<dbReference type="PANTHER" id="PTHR45931:SF3">
    <property type="entry name" value="RING ZINC FINGER-CONTAINING PROTEIN"/>
    <property type="match status" value="1"/>
</dbReference>
<dbReference type="Pfam" id="PF13639">
    <property type="entry name" value="zf-RING_2"/>
    <property type="match status" value="1"/>
</dbReference>
<dbReference type="InParanoid" id="A0A165EEQ6"/>
<keyword evidence="8" id="KW-1185">Reference proteome</keyword>
<dbReference type="AlphaFoldDB" id="A0A165EEQ6"/>
<dbReference type="GO" id="GO:0061630">
    <property type="term" value="F:ubiquitin protein ligase activity"/>
    <property type="evidence" value="ECO:0007669"/>
    <property type="project" value="TreeGrafter"/>
</dbReference>
<gene>
    <name evidence="7" type="ORF">CALCODRAFT_378640</name>
</gene>
<dbReference type="PROSITE" id="PS50089">
    <property type="entry name" value="ZF_RING_2"/>
    <property type="match status" value="1"/>
</dbReference>
<evidence type="ECO:0000313" key="7">
    <source>
        <dbReference type="EMBL" id="KZT54710.1"/>
    </source>
</evidence>
<sequence length="306" mass="32925">MPVRDARRDASRSYMLQVSLILCRTAANDDPRNFAHDDAHMGFTHDEQPAGLPGVLNFLFGRMAMAPEEPLRSPSSMGRVQNGTMREFRLGPGTMRIGGGVGRLAGPGPEDFLFPLPPSSPLRPRSPSSTNPHTMPPGAIPDTFQQYILAILSGQDSPFGHGMTPGRAGDYVFTQEALDQLMTQLMEGSSQHAARPASQETRDALPRHTVSAASELRTRDCAVCKDGFEVGQRTVALPCSHSFHDECILPWLELNGTCPVCRTPVNGDTADAAPPPPPRPSAGGGGSQSPRSPRSPRLQTMPGYYS</sequence>
<evidence type="ECO:0000259" key="6">
    <source>
        <dbReference type="PROSITE" id="PS50089"/>
    </source>
</evidence>
<evidence type="ECO:0000256" key="2">
    <source>
        <dbReference type="ARBA" id="ARBA00022771"/>
    </source>
</evidence>
<dbReference type="EMBL" id="KV424009">
    <property type="protein sequence ID" value="KZT54710.1"/>
    <property type="molecule type" value="Genomic_DNA"/>
</dbReference>
<keyword evidence="3" id="KW-0862">Zinc</keyword>
<evidence type="ECO:0000256" key="1">
    <source>
        <dbReference type="ARBA" id="ARBA00022723"/>
    </source>
</evidence>
<reference evidence="7 8" key="1">
    <citation type="journal article" date="2016" name="Mol. Biol. Evol.">
        <title>Comparative Genomics of Early-Diverging Mushroom-Forming Fungi Provides Insights into the Origins of Lignocellulose Decay Capabilities.</title>
        <authorList>
            <person name="Nagy L.G."/>
            <person name="Riley R."/>
            <person name="Tritt A."/>
            <person name="Adam C."/>
            <person name="Daum C."/>
            <person name="Floudas D."/>
            <person name="Sun H."/>
            <person name="Yadav J.S."/>
            <person name="Pangilinan J."/>
            <person name="Larsson K.H."/>
            <person name="Matsuura K."/>
            <person name="Barry K."/>
            <person name="Labutti K."/>
            <person name="Kuo R."/>
            <person name="Ohm R.A."/>
            <person name="Bhattacharya S.S."/>
            <person name="Shirouzu T."/>
            <person name="Yoshinaga Y."/>
            <person name="Martin F.M."/>
            <person name="Grigoriev I.V."/>
            <person name="Hibbett D.S."/>
        </authorList>
    </citation>
    <scope>NUCLEOTIDE SEQUENCE [LARGE SCALE GENOMIC DNA]</scope>
    <source>
        <strain evidence="7 8">HHB12733</strain>
    </source>
</reference>
<dbReference type="PANTHER" id="PTHR45931">
    <property type="entry name" value="SI:CH211-59O9.10"/>
    <property type="match status" value="1"/>
</dbReference>
<feature type="compositionally biased region" description="Low complexity" evidence="5">
    <location>
        <begin position="288"/>
        <end position="297"/>
    </location>
</feature>
<dbReference type="Proteomes" id="UP000076842">
    <property type="component" value="Unassembled WGS sequence"/>
</dbReference>
<dbReference type="InterPro" id="IPR013083">
    <property type="entry name" value="Znf_RING/FYVE/PHD"/>
</dbReference>
<dbReference type="STRING" id="1353952.A0A165EEQ6"/>
<protein>
    <recommendedName>
        <fullName evidence="6">RING-type domain-containing protein</fullName>
    </recommendedName>
</protein>
<evidence type="ECO:0000313" key="8">
    <source>
        <dbReference type="Proteomes" id="UP000076842"/>
    </source>
</evidence>
<evidence type="ECO:0000256" key="4">
    <source>
        <dbReference type="PROSITE-ProRule" id="PRU00175"/>
    </source>
</evidence>
<dbReference type="InterPro" id="IPR001841">
    <property type="entry name" value="Znf_RING"/>
</dbReference>
<dbReference type="OrthoDB" id="8062037at2759"/>
<evidence type="ECO:0000256" key="5">
    <source>
        <dbReference type="SAM" id="MobiDB-lite"/>
    </source>
</evidence>